<dbReference type="OrthoDB" id="72441at2759"/>
<feature type="region of interest" description="Disordered" evidence="2">
    <location>
        <begin position="1"/>
        <end position="33"/>
    </location>
</feature>
<dbReference type="Proteomes" id="UP001056012">
    <property type="component" value="Chromosome 4"/>
</dbReference>
<organism evidence="3 4">
    <name type="scientific">Curvularia clavata</name>
    <dbReference type="NCBI Taxonomy" id="95742"/>
    <lineage>
        <taxon>Eukaryota</taxon>
        <taxon>Fungi</taxon>
        <taxon>Dikarya</taxon>
        <taxon>Ascomycota</taxon>
        <taxon>Pezizomycotina</taxon>
        <taxon>Dothideomycetes</taxon>
        <taxon>Pleosporomycetidae</taxon>
        <taxon>Pleosporales</taxon>
        <taxon>Pleosporineae</taxon>
        <taxon>Pleosporaceae</taxon>
        <taxon>Curvularia</taxon>
    </lineage>
</organism>
<sequence>MADQPISLVDHTNGDNTPSTTVTQSEQQPTNESSHIDVLYENQRGWFVFGIPLFSSKALWNLRIDPAPWQDAKFRPSAVNITNAQVPDPSWVWDWKTWYVDMSLDVDEEGWQYNLLFKGSAWHGNHPWFHSFVRRRRWLRRRVKQRLPPKTKSNANERMFGEAFSIGTTLARSTTFGTGSGLLDSSQPSLDEEIRDIATLMRKLKAAAIDREKIVYIHRFINDGGEELYYLAEQIPAIMSMLIFQNSRRQLLSTLMDRFNAAKEHREQHEKDAKPEGEAEERRINNLLKAVEAADNECKKLEYWSDIKNLTEEGKAGNATDPSMGWDEKWQGLDVSGASYPGK</sequence>
<keyword evidence="4" id="KW-1185">Reference proteome</keyword>
<dbReference type="InterPro" id="IPR051513">
    <property type="entry name" value="Tectonin_beta-prop"/>
</dbReference>
<reference evidence="3" key="1">
    <citation type="submission" date="2021-12" db="EMBL/GenBank/DDBJ databases">
        <title>Curvularia clavata genome.</title>
        <authorList>
            <person name="Cao Y."/>
        </authorList>
    </citation>
    <scope>NUCLEOTIDE SEQUENCE</scope>
    <source>
        <strain evidence="3">Yc1106</strain>
    </source>
</reference>
<keyword evidence="1" id="KW-0175">Coiled coil</keyword>
<accession>A0A9Q8Z8A5</accession>
<feature type="coiled-coil region" evidence="1">
    <location>
        <begin position="252"/>
        <end position="297"/>
    </location>
</feature>
<protein>
    <recommendedName>
        <fullName evidence="5">Peroxin/Ferlin domain-containing protein</fullName>
    </recommendedName>
</protein>
<dbReference type="AlphaFoldDB" id="A0A9Q8Z8A5"/>
<evidence type="ECO:0008006" key="5">
    <source>
        <dbReference type="Google" id="ProtNLM"/>
    </source>
</evidence>
<dbReference type="PANTHER" id="PTHR23250">
    <property type="entry name" value="DYSFERLIN-RELATED"/>
    <property type="match status" value="1"/>
</dbReference>
<proteinExistence type="predicted"/>
<evidence type="ECO:0000256" key="1">
    <source>
        <dbReference type="SAM" id="Coils"/>
    </source>
</evidence>
<feature type="region of interest" description="Disordered" evidence="2">
    <location>
        <begin position="312"/>
        <end position="343"/>
    </location>
</feature>
<evidence type="ECO:0000313" key="3">
    <source>
        <dbReference type="EMBL" id="USP78281.1"/>
    </source>
</evidence>
<gene>
    <name evidence="3" type="ORF">yc1106_05555</name>
</gene>
<evidence type="ECO:0000313" key="4">
    <source>
        <dbReference type="Proteomes" id="UP001056012"/>
    </source>
</evidence>
<evidence type="ECO:0000256" key="2">
    <source>
        <dbReference type="SAM" id="MobiDB-lite"/>
    </source>
</evidence>
<dbReference type="EMBL" id="CP089277">
    <property type="protein sequence ID" value="USP78281.1"/>
    <property type="molecule type" value="Genomic_DNA"/>
</dbReference>
<dbReference type="PANTHER" id="PTHR23250:SF1">
    <property type="entry name" value="TECTONIN BETA-PROPELLER REPEAT-CONTAINING PROTEIN 1"/>
    <property type="match status" value="1"/>
</dbReference>
<dbReference type="VEuPathDB" id="FungiDB:yc1106_05555"/>
<feature type="compositionally biased region" description="Polar residues" evidence="2">
    <location>
        <begin position="14"/>
        <end position="33"/>
    </location>
</feature>
<name>A0A9Q8Z8A5_CURCL</name>